<accession>A0A2V1MXD8</accession>
<keyword evidence="7" id="KW-1185">Reference proteome</keyword>
<comment type="caution">
    <text evidence="6">The sequence shown here is derived from an EMBL/GenBank/DDBJ whole genome shotgun (WGS) entry which is preliminary data.</text>
</comment>
<keyword evidence="4" id="KW-0326">Glycosidase</keyword>
<name>A0A2V1MXD8_9LACO</name>
<evidence type="ECO:0000256" key="4">
    <source>
        <dbReference type="ARBA" id="ARBA00023295"/>
    </source>
</evidence>
<protein>
    <recommendedName>
        <fullName evidence="2">beta-galactosidase</fullName>
        <ecNumber evidence="2">3.2.1.23</ecNumber>
    </recommendedName>
</protein>
<dbReference type="EC" id="3.2.1.23" evidence="2"/>
<dbReference type="GO" id="GO:0030246">
    <property type="term" value="F:carbohydrate binding"/>
    <property type="evidence" value="ECO:0007669"/>
    <property type="project" value="InterPro"/>
</dbReference>
<reference evidence="6 7" key="1">
    <citation type="journal article" date="2018" name="Int. J. Syst. Evol. Microbiol.">
        <title>Lactobacillus bambusae sp. nov., isolated from a traditional fermented Ma-bamboo shoots of Taiwan.</title>
        <authorList>
            <person name="Wang L.-T."/>
        </authorList>
    </citation>
    <scope>NUCLEOTIDE SEQUENCE [LARGE SCALE GENOMIC DNA]</scope>
    <source>
        <strain evidence="6 7">BS-W1</strain>
    </source>
</reference>
<comment type="catalytic activity">
    <reaction evidence="1">
        <text>Hydrolysis of terminal non-reducing beta-D-galactose residues in beta-D-galactosides.</text>
        <dbReference type="EC" id="3.2.1.23"/>
    </reaction>
</comment>
<dbReference type="SUPFAM" id="SSF74650">
    <property type="entry name" value="Galactose mutarotase-like"/>
    <property type="match status" value="1"/>
</dbReference>
<dbReference type="SMART" id="SM01038">
    <property type="entry name" value="Bgal_small_N"/>
    <property type="match status" value="1"/>
</dbReference>
<dbReference type="InterPro" id="IPR011013">
    <property type="entry name" value="Gal_mutarotase_sf_dom"/>
</dbReference>
<evidence type="ECO:0000313" key="7">
    <source>
        <dbReference type="Proteomes" id="UP000245080"/>
    </source>
</evidence>
<dbReference type="EMBL" id="QCXQ01000005">
    <property type="protein sequence ID" value="PWF99676.1"/>
    <property type="molecule type" value="Genomic_DNA"/>
</dbReference>
<evidence type="ECO:0000256" key="3">
    <source>
        <dbReference type="ARBA" id="ARBA00022801"/>
    </source>
</evidence>
<feature type="domain" description="Beta galactosidase small chain/" evidence="5">
    <location>
        <begin position="19"/>
        <end position="318"/>
    </location>
</feature>
<organism evidence="6 7">
    <name type="scientific">Levilactobacillus bambusae</name>
    <dbReference type="NCBI Taxonomy" id="2024736"/>
    <lineage>
        <taxon>Bacteria</taxon>
        <taxon>Bacillati</taxon>
        <taxon>Bacillota</taxon>
        <taxon>Bacilli</taxon>
        <taxon>Lactobacillales</taxon>
        <taxon>Lactobacillaceae</taxon>
        <taxon>Levilactobacillus</taxon>
    </lineage>
</organism>
<dbReference type="Gene3D" id="2.70.98.10">
    <property type="match status" value="1"/>
</dbReference>
<evidence type="ECO:0000259" key="5">
    <source>
        <dbReference type="SMART" id="SM01038"/>
    </source>
</evidence>
<sequence length="323" mass="35516">MSTANSTKLHVIYGDGSLGLQGTNFDYIFSYERGGLESLVQNGKEWLYRVPKPTFWRATTDNDRGNHFAERAAMWLGTDQFLPCVKVAIAVNGQPIPLPIAPENNRYSDHEFATTVTITYTYETLTVPKTLVTTAYQVAADGAIQITARITGQPDLPELPVFGVRFIMPTPATQYTYTGLSGETYPDRLAGGVPGTYTITGLPVTPYLTPQENGMHMRTQDVAITRTTVLNNADPRQDPFVLRLTALDHPFAFSCLPYTAEELENATHKEELPLPRRTVLTIAGAVRGVGGIDSWGADVTAPYHISGETDHQLSFRVESVESD</sequence>
<dbReference type="InterPro" id="IPR050347">
    <property type="entry name" value="Bact_Beta-galactosidase"/>
</dbReference>
<proteinExistence type="predicted"/>
<dbReference type="InterPro" id="IPR014718">
    <property type="entry name" value="GH-type_carb-bd"/>
</dbReference>
<dbReference type="GO" id="GO:0004565">
    <property type="term" value="F:beta-galactosidase activity"/>
    <property type="evidence" value="ECO:0007669"/>
    <property type="project" value="UniProtKB-EC"/>
</dbReference>
<dbReference type="Proteomes" id="UP000245080">
    <property type="component" value="Unassembled WGS sequence"/>
</dbReference>
<dbReference type="Pfam" id="PF02929">
    <property type="entry name" value="Bgal_small_N"/>
    <property type="match status" value="1"/>
</dbReference>
<dbReference type="PANTHER" id="PTHR46323:SF2">
    <property type="entry name" value="BETA-GALACTOSIDASE"/>
    <property type="match status" value="1"/>
</dbReference>
<evidence type="ECO:0000313" key="6">
    <source>
        <dbReference type="EMBL" id="PWF99676.1"/>
    </source>
</evidence>
<keyword evidence="3" id="KW-0378">Hydrolase</keyword>
<dbReference type="AlphaFoldDB" id="A0A2V1MXD8"/>
<evidence type="ECO:0000256" key="2">
    <source>
        <dbReference type="ARBA" id="ARBA00012756"/>
    </source>
</evidence>
<dbReference type="OrthoDB" id="1934936at2"/>
<dbReference type="GO" id="GO:0005990">
    <property type="term" value="P:lactose catabolic process"/>
    <property type="evidence" value="ECO:0007669"/>
    <property type="project" value="TreeGrafter"/>
</dbReference>
<dbReference type="GO" id="GO:0009341">
    <property type="term" value="C:beta-galactosidase complex"/>
    <property type="evidence" value="ECO:0007669"/>
    <property type="project" value="InterPro"/>
</dbReference>
<evidence type="ECO:0000256" key="1">
    <source>
        <dbReference type="ARBA" id="ARBA00001412"/>
    </source>
</evidence>
<gene>
    <name evidence="6" type="ORF">DCM90_07625</name>
</gene>
<dbReference type="InterPro" id="IPR004199">
    <property type="entry name" value="B-gal_small/dom_5"/>
</dbReference>
<dbReference type="PANTHER" id="PTHR46323">
    <property type="entry name" value="BETA-GALACTOSIDASE"/>
    <property type="match status" value="1"/>
</dbReference>
<dbReference type="RefSeq" id="WP_109250777.1">
    <property type="nucleotide sequence ID" value="NZ_QCXQ01000005.1"/>
</dbReference>